<dbReference type="AlphaFoldDB" id="A0A927ZQQ2"/>
<sequence>MDKKNIPKMGAAMGLFSLLIIRALSEKYGNNARIMIGGISVIIGICIILFILCMKKYVLALLSLGVMLLGIIGFIGMLLDNIYIVGAGIVLVFIIMPIIIKIAPKYRK</sequence>
<feature type="transmembrane region" description="Helical" evidence="1">
    <location>
        <begin position="57"/>
        <end position="76"/>
    </location>
</feature>
<evidence type="ECO:0000256" key="1">
    <source>
        <dbReference type="SAM" id="Phobius"/>
    </source>
</evidence>
<keyword evidence="1" id="KW-0812">Transmembrane</keyword>
<comment type="caution">
    <text evidence="2">The sequence shown here is derived from an EMBL/GenBank/DDBJ whole genome shotgun (WGS) entry which is preliminary data.</text>
</comment>
<protein>
    <submittedName>
        <fullName evidence="2">Uncharacterized protein</fullName>
    </submittedName>
</protein>
<gene>
    <name evidence="2" type="ORF">E7215_15560</name>
</gene>
<dbReference type="Proteomes" id="UP000768462">
    <property type="component" value="Unassembled WGS sequence"/>
</dbReference>
<keyword evidence="1" id="KW-0472">Membrane</keyword>
<reference evidence="2" key="1">
    <citation type="submission" date="2019-04" db="EMBL/GenBank/DDBJ databases">
        <title>Evolution of Biomass-Degrading Anaerobic Consortia Revealed by Metagenomics.</title>
        <authorList>
            <person name="Peng X."/>
        </authorList>
    </citation>
    <scope>NUCLEOTIDE SEQUENCE</scope>
    <source>
        <strain evidence="2">SIG254</strain>
    </source>
</reference>
<name>A0A927ZQQ2_9CLOT</name>
<dbReference type="EMBL" id="SVCM01000181">
    <property type="protein sequence ID" value="MBE6061560.1"/>
    <property type="molecule type" value="Genomic_DNA"/>
</dbReference>
<feature type="transmembrane region" description="Helical" evidence="1">
    <location>
        <begin position="82"/>
        <end position="103"/>
    </location>
</feature>
<accession>A0A927ZQQ2</accession>
<evidence type="ECO:0000313" key="3">
    <source>
        <dbReference type="Proteomes" id="UP000768462"/>
    </source>
</evidence>
<proteinExistence type="predicted"/>
<evidence type="ECO:0000313" key="2">
    <source>
        <dbReference type="EMBL" id="MBE6061560.1"/>
    </source>
</evidence>
<organism evidence="2 3">
    <name type="scientific">Clostridium sulfidigenes</name>
    <dbReference type="NCBI Taxonomy" id="318464"/>
    <lineage>
        <taxon>Bacteria</taxon>
        <taxon>Bacillati</taxon>
        <taxon>Bacillota</taxon>
        <taxon>Clostridia</taxon>
        <taxon>Eubacteriales</taxon>
        <taxon>Clostridiaceae</taxon>
        <taxon>Clostridium</taxon>
    </lineage>
</organism>
<feature type="transmembrane region" description="Helical" evidence="1">
    <location>
        <begin position="35"/>
        <end position="52"/>
    </location>
</feature>
<keyword evidence="1" id="KW-1133">Transmembrane helix</keyword>